<evidence type="ECO:0000313" key="2">
    <source>
        <dbReference type="Proteomes" id="UP000177968"/>
    </source>
</evidence>
<name>A0A1F6FQF5_9BACT</name>
<dbReference type="AlphaFoldDB" id="A0A1F6FQF5"/>
<gene>
    <name evidence="1" type="ORF">A3H15_01155</name>
</gene>
<dbReference type="EMBL" id="MFMO01000010">
    <property type="protein sequence ID" value="OGG88077.1"/>
    <property type="molecule type" value="Genomic_DNA"/>
</dbReference>
<sequence length="123" mass="13480">MPSSEKSDIDKEDRPRLARVYIMEESAMGSFLSALESRSLFGQMPPLNEYEAALVEAWGVDGGAVLAAVNRWTAFLVVGTTDANIEQVRKSVLRVVASNGRRRTSALNMLVECEESLDSMGLL</sequence>
<comment type="caution">
    <text evidence="1">The sequence shown here is derived from an EMBL/GenBank/DDBJ whole genome shotgun (WGS) entry which is preliminary data.</text>
</comment>
<proteinExistence type="predicted"/>
<organism evidence="1 2">
    <name type="scientific">Candidatus Kaiserbacteria bacterium RIFCSPLOWO2_12_FULL_50_28</name>
    <dbReference type="NCBI Taxonomy" id="1798527"/>
    <lineage>
        <taxon>Bacteria</taxon>
        <taxon>Candidatus Kaiseribacteriota</taxon>
    </lineage>
</organism>
<reference evidence="1 2" key="1">
    <citation type="journal article" date="2016" name="Nat. Commun.">
        <title>Thousands of microbial genomes shed light on interconnected biogeochemical processes in an aquifer system.</title>
        <authorList>
            <person name="Anantharaman K."/>
            <person name="Brown C.T."/>
            <person name="Hug L.A."/>
            <person name="Sharon I."/>
            <person name="Castelle C.J."/>
            <person name="Probst A.J."/>
            <person name="Thomas B.C."/>
            <person name="Singh A."/>
            <person name="Wilkins M.J."/>
            <person name="Karaoz U."/>
            <person name="Brodie E.L."/>
            <person name="Williams K.H."/>
            <person name="Hubbard S.S."/>
            <person name="Banfield J.F."/>
        </authorList>
    </citation>
    <scope>NUCLEOTIDE SEQUENCE [LARGE SCALE GENOMIC DNA]</scope>
</reference>
<protein>
    <submittedName>
        <fullName evidence="1">Uncharacterized protein</fullName>
    </submittedName>
</protein>
<dbReference type="Proteomes" id="UP000177968">
    <property type="component" value="Unassembled WGS sequence"/>
</dbReference>
<evidence type="ECO:0000313" key="1">
    <source>
        <dbReference type="EMBL" id="OGG88077.1"/>
    </source>
</evidence>
<accession>A0A1F6FQF5</accession>